<dbReference type="Proteomes" id="UP000294656">
    <property type="component" value="Unassembled WGS sequence"/>
</dbReference>
<dbReference type="GO" id="GO:0032259">
    <property type="term" value="P:methylation"/>
    <property type="evidence" value="ECO:0007669"/>
    <property type="project" value="UniProtKB-KW"/>
</dbReference>
<dbReference type="GO" id="GO:0008168">
    <property type="term" value="F:methyltransferase activity"/>
    <property type="evidence" value="ECO:0007669"/>
    <property type="project" value="UniProtKB-KW"/>
</dbReference>
<accession>A0A4R6M425</accession>
<gene>
    <name evidence="1" type="ORF">DFP79_3121</name>
</gene>
<dbReference type="OrthoDB" id="86584at2"/>
<dbReference type="EMBL" id="SNXC01000015">
    <property type="protein sequence ID" value="TDO95766.1"/>
    <property type="molecule type" value="Genomic_DNA"/>
</dbReference>
<dbReference type="RefSeq" id="WP_133504839.1">
    <property type="nucleotide sequence ID" value="NZ_SNXC01000015.1"/>
</dbReference>
<keyword evidence="2" id="KW-1185">Reference proteome</keyword>
<protein>
    <submittedName>
        <fullName evidence="1">Lysine-N-methylase</fullName>
    </submittedName>
</protein>
<sequence length="417" mass="47671">MQPQMTFGFNYIEEFNCLADSCEDNCCSGDWRIAIDDEQVETYRTHYPNIFNIIAKDNGGYIMSRKDSTCAGNEAGLCSIHRDHGESVLSNTCINYPRLYRSIGEHFTKGGTMSCPEITRKCLFDEHPFDLIESKLPDNHSGGRAIPKSYAQPVTDANWKSVVSHLLNLVLNEKCSIENTLYSLQSVIPKLESTSTDAWPEILFECDIPSGTIQNHEIQDSGCQNINQSKNDIQYPSEDSIRHYEKVTMLLGTLLEHLDRPSASDLPRQQAVQSFEVISQPSEPTRVKILPLFKQYHNELDAVWIQTTLKRFVAAEITRCGFPFISETSIGKDYGDSLTEWFHTLCVRTLALRLHLVIQAAHTVTQEELTPKKEWIVDWVYQYCRKINHERSGSMERALRNVVNEEGLDDLWLFSQM</sequence>
<proteinExistence type="predicted"/>
<evidence type="ECO:0000313" key="1">
    <source>
        <dbReference type="EMBL" id="TDO95766.1"/>
    </source>
</evidence>
<evidence type="ECO:0000313" key="2">
    <source>
        <dbReference type="Proteomes" id="UP000294656"/>
    </source>
</evidence>
<organism evidence="1 2">
    <name type="scientific">Marinomonas balearica</name>
    <dbReference type="NCBI Taxonomy" id="491947"/>
    <lineage>
        <taxon>Bacteria</taxon>
        <taxon>Pseudomonadati</taxon>
        <taxon>Pseudomonadota</taxon>
        <taxon>Gammaproteobacteria</taxon>
        <taxon>Oceanospirillales</taxon>
        <taxon>Oceanospirillaceae</taxon>
        <taxon>Marinomonas</taxon>
    </lineage>
</organism>
<reference evidence="1 2" key="1">
    <citation type="submission" date="2019-03" db="EMBL/GenBank/DDBJ databases">
        <title>Genomic Encyclopedia of Type Strains, Phase III (KMG-III): the genomes of soil and plant-associated and newly described type strains.</title>
        <authorList>
            <person name="Whitman W."/>
        </authorList>
    </citation>
    <scope>NUCLEOTIDE SEQUENCE [LARGE SCALE GENOMIC DNA]</scope>
    <source>
        <strain evidence="1 2">CECT 7378</strain>
    </source>
</reference>
<dbReference type="AlphaFoldDB" id="A0A4R6M425"/>
<dbReference type="NCBIfam" id="NF038110">
    <property type="entry name" value="Lys_methyl_FliB"/>
    <property type="match status" value="1"/>
</dbReference>
<keyword evidence="1" id="KW-0808">Transferase</keyword>
<comment type="caution">
    <text evidence="1">The sequence shown here is derived from an EMBL/GenBank/DDBJ whole genome shotgun (WGS) entry which is preliminary data.</text>
</comment>
<name>A0A4R6M425_9GAMM</name>
<keyword evidence="1" id="KW-0489">Methyltransferase</keyword>